<evidence type="ECO:0000313" key="3">
    <source>
        <dbReference type="Proteomes" id="UP000682811"/>
    </source>
</evidence>
<evidence type="ECO:0000313" key="2">
    <source>
        <dbReference type="EMBL" id="GIO51378.1"/>
    </source>
</evidence>
<dbReference type="AlphaFoldDB" id="A0A919YL63"/>
<sequence>MKRKSMFIGLVCFVVAITGIFLFSKNTTTPQKVTLSADYPKYDSLENLVDRADTIIKGKIIGSTYSELNITEKNKSDDEFLNPRGEKDNSTIPYTIFTVEIEKTYKGNAGQKDTIQIKQLGGTIGNTEYVLEDEADAKLEEGKKYVFFLETYPDSPASLLNPIQASYEYDDNDNIISNKQSIQSEQNKINFKMEDLDHIVNRNK</sequence>
<evidence type="ECO:0000256" key="1">
    <source>
        <dbReference type="SAM" id="Phobius"/>
    </source>
</evidence>
<gene>
    <name evidence="2" type="ORF">J34TS1_61430</name>
</gene>
<reference evidence="2 3" key="1">
    <citation type="submission" date="2021-03" db="EMBL/GenBank/DDBJ databases">
        <title>Antimicrobial resistance genes in bacteria isolated from Japanese honey, and their potential for conferring macrolide and lincosamide resistance in the American foulbrood pathogen Paenibacillus larvae.</title>
        <authorList>
            <person name="Okamoto M."/>
            <person name="Kumagai M."/>
            <person name="Kanamori H."/>
            <person name="Takamatsu D."/>
        </authorList>
    </citation>
    <scope>NUCLEOTIDE SEQUENCE [LARGE SCALE GENOMIC DNA]</scope>
    <source>
        <strain evidence="2 3">J34TS1</strain>
    </source>
</reference>
<organism evidence="2 3">
    <name type="scientific">Paenibacillus azoreducens</name>
    <dbReference type="NCBI Taxonomy" id="116718"/>
    <lineage>
        <taxon>Bacteria</taxon>
        <taxon>Bacillati</taxon>
        <taxon>Bacillota</taxon>
        <taxon>Bacilli</taxon>
        <taxon>Bacillales</taxon>
        <taxon>Paenibacillaceae</taxon>
        <taxon>Paenibacillus</taxon>
    </lineage>
</organism>
<keyword evidence="1" id="KW-0472">Membrane</keyword>
<dbReference type="EMBL" id="BORT01000052">
    <property type="protein sequence ID" value="GIO51378.1"/>
    <property type="molecule type" value="Genomic_DNA"/>
</dbReference>
<keyword evidence="1" id="KW-0812">Transmembrane</keyword>
<accession>A0A919YL63</accession>
<keyword evidence="1" id="KW-1133">Transmembrane helix</keyword>
<keyword evidence="3" id="KW-1185">Reference proteome</keyword>
<feature type="transmembrane region" description="Helical" evidence="1">
    <location>
        <begin position="7"/>
        <end position="24"/>
    </location>
</feature>
<name>A0A919YL63_9BACL</name>
<proteinExistence type="predicted"/>
<protein>
    <submittedName>
        <fullName evidence="2">Uncharacterized protein</fullName>
    </submittedName>
</protein>
<dbReference type="Proteomes" id="UP000682811">
    <property type="component" value="Unassembled WGS sequence"/>
</dbReference>
<dbReference type="RefSeq" id="WP_212981377.1">
    <property type="nucleotide sequence ID" value="NZ_AP025343.1"/>
</dbReference>
<comment type="caution">
    <text evidence="2">The sequence shown here is derived from an EMBL/GenBank/DDBJ whole genome shotgun (WGS) entry which is preliminary data.</text>
</comment>